<gene>
    <name evidence="2" type="ORF">SAMN05661012_05189</name>
</gene>
<dbReference type="SMART" id="SM00382">
    <property type="entry name" value="AAA"/>
    <property type="match status" value="1"/>
</dbReference>
<dbReference type="STRING" id="1004.SAMN05661012_05189"/>
<evidence type="ECO:0000259" key="1">
    <source>
        <dbReference type="SMART" id="SM00382"/>
    </source>
</evidence>
<feature type="domain" description="AAA+ ATPase" evidence="1">
    <location>
        <begin position="71"/>
        <end position="215"/>
    </location>
</feature>
<dbReference type="AlphaFoldDB" id="A0A1K1SDC4"/>
<dbReference type="Proteomes" id="UP000183788">
    <property type="component" value="Unassembled WGS sequence"/>
</dbReference>
<dbReference type="EMBL" id="FPIZ01000020">
    <property type="protein sequence ID" value="SFW82055.1"/>
    <property type="molecule type" value="Genomic_DNA"/>
</dbReference>
<reference evidence="2 3" key="1">
    <citation type="submission" date="2016-11" db="EMBL/GenBank/DDBJ databases">
        <authorList>
            <person name="Jaros S."/>
            <person name="Januszkiewicz K."/>
            <person name="Wedrychowicz H."/>
        </authorList>
    </citation>
    <scope>NUCLEOTIDE SEQUENCE [LARGE SCALE GENOMIC DNA]</scope>
    <source>
        <strain evidence="2 3">DSM 784</strain>
    </source>
</reference>
<evidence type="ECO:0000313" key="3">
    <source>
        <dbReference type="Proteomes" id="UP000183788"/>
    </source>
</evidence>
<evidence type="ECO:0000313" key="2">
    <source>
        <dbReference type="EMBL" id="SFW82055.1"/>
    </source>
</evidence>
<dbReference type="InterPro" id="IPR003593">
    <property type="entry name" value="AAA+_ATPase"/>
</dbReference>
<dbReference type="InterPro" id="IPR027417">
    <property type="entry name" value="P-loop_NTPase"/>
</dbReference>
<protein>
    <recommendedName>
        <fullName evidence="1">AAA+ ATPase domain-containing protein</fullName>
    </recommendedName>
</protein>
<dbReference type="SUPFAM" id="SSF52540">
    <property type="entry name" value="P-loop containing nucleoside triphosphate hydrolases"/>
    <property type="match status" value="1"/>
</dbReference>
<sequence>MGNQENLTPMSQGPIATPYDYHFLLQYVSKLRKDMFGRDFIIDDVDKPVITKLLAYFLKDKTVAEAEGLDLKKGVLLMGPTGCGKTAIMKIMSNFCAAKDRLEFRSSNEVVLDFDTRAYEAIIQFTKKSFYSTGHPRVYCFDDLGLEPDGHHYGKSVNVMREVLLSRYNYFISRRMITHVTTKLYSEELGERYGEHIRSRMREMFNRVLYVDSSPDKRH</sequence>
<accession>A0A1K1SDC4</accession>
<proteinExistence type="predicted"/>
<name>A0A1K1SDC4_9BACT</name>
<organism evidence="2 3">
    <name type="scientific">Chitinophaga sancti</name>
    <dbReference type="NCBI Taxonomy" id="1004"/>
    <lineage>
        <taxon>Bacteria</taxon>
        <taxon>Pseudomonadati</taxon>
        <taxon>Bacteroidota</taxon>
        <taxon>Chitinophagia</taxon>
        <taxon>Chitinophagales</taxon>
        <taxon>Chitinophagaceae</taxon>
        <taxon>Chitinophaga</taxon>
    </lineage>
</organism>
<dbReference type="Gene3D" id="3.40.50.300">
    <property type="entry name" value="P-loop containing nucleotide triphosphate hydrolases"/>
    <property type="match status" value="1"/>
</dbReference>